<feature type="compositionally biased region" description="Low complexity" evidence="1">
    <location>
        <begin position="192"/>
        <end position="210"/>
    </location>
</feature>
<feature type="compositionally biased region" description="Basic residues" evidence="1">
    <location>
        <begin position="7"/>
        <end position="37"/>
    </location>
</feature>
<sequence>DRTPNILRRHHPRRGGSRPHVRRRRRPAGPPRARGRPCGRAGEEDPDLRRRAVQLHQRRGRAGPLHLRQPAFRQVRARPLHRAGFPRHGRAARHRVAREDAGATLLRRVRQADCRDADGRVRDRERVLRDGPSDPRCGARRRRVPRHPRRPHRDRPRAGDRYRRPVDPQARRDRVRLRSRAPLRPQGRRAAPRAGPADSAGRGCAVPVPVGRRRARGRAVRHRGVRRSRLVHAPRVVRPGDPPGVVILAARPAHRDRFHARSPDRLAPRRQARPPPCDASGHVGDGGPQPARGGAGGPPRDPRRTRRAQGRDARRRRAPLGGLDLYAQRQRGLRQGGGDGGRHRDGRAVVTHDGGAAPPRFIRDRRGGGRDRLAGRLQFPMGLGERLGGGAGGL</sequence>
<feature type="compositionally biased region" description="Basic and acidic residues" evidence="1">
    <location>
        <begin position="156"/>
        <end position="172"/>
    </location>
</feature>
<gene>
    <name evidence="2" type="ORF">AVDCRST_MAG91-1670</name>
</gene>
<evidence type="ECO:0000313" key="2">
    <source>
        <dbReference type="EMBL" id="CAA9511648.1"/>
    </source>
</evidence>
<feature type="compositionally biased region" description="Basic and acidic residues" evidence="1">
    <location>
        <begin position="361"/>
        <end position="374"/>
    </location>
</feature>
<evidence type="ECO:0000256" key="1">
    <source>
        <dbReference type="SAM" id="MobiDB-lite"/>
    </source>
</evidence>
<feature type="compositionally biased region" description="Basic and acidic residues" evidence="1">
    <location>
        <begin position="253"/>
        <end position="267"/>
    </location>
</feature>
<feature type="compositionally biased region" description="Low complexity" evidence="1">
    <location>
        <begin position="319"/>
        <end position="330"/>
    </location>
</feature>
<feature type="compositionally biased region" description="Gly residues" evidence="1">
    <location>
        <begin position="283"/>
        <end position="297"/>
    </location>
</feature>
<feature type="region of interest" description="Disordered" evidence="1">
    <location>
        <begin position="1"/>
        <end position="48"/>
    </location>
</feature>
<feature type="region of interest" description="Disordered" evidence="1">
    <location>
        <begin position="125"/>
        <end position="227"/>
    </location>
</feature>
<name>A0A6J4T1M9_9SPHN</name>
<feature type="compositionally biased region" description="Basic residues" evidence="1">
    <location>
        <begin position="211"/>
        <end position="227"/>
    </location>
</feature>
<feature type="non-terminal residue" evidence="2">
    <location>
        <position position="1"/>
    </location>
</feature>
<feature type="compositionally biased region" description="Basic residues" evidence="1">
    <location>
        <begin position="173"/>
        <end position="191"/>
    </location>
</feature>
<reference evidence="2" key="1">
    <citation type="submission" date="2020-02" db="EMBL/GenBank/DDBJ databases">
        <authorList>
            <person name="Meier V. D."/>
        </authorList>
    </citation>
    <scope>NUCLEOTIDE SEQUENCE</scope>
    <source>
        <strain evidence="2">AVDCRST_MAG91</strain>
    </source>
</reference>
<feature type="region of interest" description="Disordered" evidence="1">
    <location>
        <begin position="251"/>
        <end position="394"/>
    </location>
</feature>
<feature type="non-terminal residue" evidence="2">
    <location>
        <position position="394"/>
    </location>
</feature>
<dbReference type="EMBL" id="CADCVX010000322">
    <property type="protein sequence ID" value="CAA9511648.1"/>
    <property type="molecule type" value="Genomic_DNA"/>
</dbReference>
<feature type="compositionally biased region" description="Basic residues" evidence="1">
    <location>
        <begin position="303"/>
        <end position="318"/>
    </location>
</feature>
<accession>A0A6J4T1M9</accession>
<feature type="compositionally biased region" description="Basic residues" evidence="1">
    <location>
        <begin position="138"/>
        <end position="155"/>
    </location>
</feature>
<feature type="compositionally biased region" description="Gly residues" evidence="1">
    <location>
        <begin position="385"/>
        <end position="394"/>
    </location>
</feature>
<dbReference type="AlphaFoldDB" id="A0A6J4T1M9"/>
<proteinExistence type="predicted"/>
<protein>
    <submittedName>
        <fullName evidence="2">Uncharacterized protein YhiN</fullName>
    </submittedName>
</protein>
<organism evidence="2">
    <name type="scientific">uncultured Sphingomonadaceae bacterium</name>
    <dbReference type="NCBI Taxonomy" id="169976"/>
    <lineage>
        <taxon>Bacteria</taxon>
        <taxon>Pseudomonadati</taxon>
        <taxon>Pseudomonadota</taxon>
        <taxon>Alphaproteobacteria</taxon>
        <taxon>Sphingomonadales</taxon>
        <taxon>Sphingomonadaceae</taxon>
        <taxon>environmental samples</taxon>
    </lineage>
</organism>